<comment type="caution">
    <text evidence="2">The sequence shown here is derived from an EMBL/GenBank/DDBJ whole genome shotgun (WGS) entry which is preliminary data.</text>
</comment>
<keyword evidence="1" id="KW-1133">Transmembrane helix</keyword>
<accession>A0AAV4MK91</accession>
<organism evidence="2 3">
    <name type="scientific">Caerostris extrusa</name>
    <name type="common">Bark spider</name>
    <name type="synonym">Caerostris bankana</name>
    <dbReference type="NCBI Taxonomy" id="172846"/>
    <lineage>
        <taxon>Eukaryota</taxon>
        <taxon>Metazoa</taxon>
        <taxon>Ecdysozoa</taxon>
        <taxon>Arthropoda</taxon>
        <taxon>Chelicerata</taxon>
        <taxon>Arachnida</taxon>
        <taxon>Araneae</taxon>
        <taxon>Araneomorphae</taxon>
        <taxon>Entelegynae</taxon>
        <taxon>Araneoidea</taxon>
        <taxon>Araneidae</taxon>
        <taxon>Caerostris</taxon>
    </lineage>
</organism>
<gene>
    <name evidence="2" type="ORF">CEXT_218641</name>
</gene>
<dbReference type="Proteomes" id="UP001054945">
    <property type="component" value="Unassembled WGS sequence"/>
</dbReference>
<name>A0AAV4MK91_CAEEX</name>
<reference evidence="2 3" key="1">
    <citation type="submission" date="2021-06" db="EMBL/GenBank/DDBJ databases">
        <title>Caerostris extrusa draft genome.</title>
        <authorList>
            <person name="Kono N."/>
            <person name="Arakawa K."/>
        </authorList>
    </citation>
    <scope>NUCLEOTIDE SEQUENCE [LARGE SCALE GENOMIC DNA]</scope>
</reference>
<keyword evidence="3" id="KW-1185">Reference proteome</keyword>
<evidence type="ECO:0000256" key="1">
    <source>
        <dbReference type="SAM" id="Phobius"/>
    </source>
</evidence>
<keyword evidence="1" id="KW-0472">Membrane</keyword>
<sequence length="195" mass="21747">MKNESLNLSPLLSTIPFFGTFLEQICLPSLPFNGGLFLTFSFMWKKKKKYGGEVERKENFCENVNEEEKTKEEGNEIKSSALFPEVSSNSFRNSSSALSRFSSPLMKRALEMCVIRSMGTMRVSGVEFSILTISNAAVDEIIILLSALEMCVIRRMGIMRVSGVEFSILTISNAAVDEIIILLSGKLNGLFCCRK</sequence>
<proteinExistence type="predicted"/>
<evidence type="ECO:0000313" key="2">
    <source>
        <dbReference type="EMBL" id="GIX71997.1"/>
    </source>
</evidence>
<dbReference type="AlphaFoldDB" id="A0AAV4MK91"/>
<dbReference type="EMBL" id="BPLR01002273">
    <property type="protein sequence ID" value="GIX71997.1"/>
    <property type="molecule type" value="Genomic_DNA"/>
</dbReference>
<protein>
    <submittedName>
        <fullName evidence="2">Uncharacterized protein</fullName>
    </submittedName>
</protein>
<feature type="transmembrane region" description="Helical" evidence="1">
    <location>
        <begin position="15"/>
        <end position="40"/>
    </location>
</feature>
<evidence type="ECO:0000313" key="3">
    <source>
        <dbReference type="Proteomes" id="UP001054945"/>
    </source>
</evidence>
<keyword evidence="1" id="KW-0812">Transmembrane</keyword>